<reference evidence="2" key="1">
    <citation type="journal article" date="2022" name="Mol. Ecol. Resour.">
        <title>The genomes of chicory, endive, great burdock and yacon provide insights into Asteraceae palaeo-polyploidization history and plant inulin production.</title>
        <authorList>
            <person name="Fan W."/>
            <person name="Wang S."/>
            <person name="Wang H."/>
            <person name="Wang A."/>
            <person name="Jiang F."/>
            <person name="Liu H."/>
            <person name="Zhao H."/>
            <person name="Xu D."/>
            <person name="Zhang Y."/>
        </authorList>
    </citation>
    <scope>NUCLEOTIDE SEQUENCE [LARGE SCALE GENOMIC DNA]</scope>
    <source>
        <strain evidence="2">cv. Yunnan</strain>
    </source>
</reference>
<evidence type="ECO:0000313" key="2">
    <source>
        <dbReference type="Proteomes" id="UP001056120"/>
    </source>
</evidence>
<dbReference type="EMBL" id="CM042040">
    <property type="protein sequence ID" value="KAI3716584.1"/>
    <property type="molecule type" value="Genomic_DNA"/>
</dbReference>
<name>A0ACB9B2K4_9ASTR</name>
<reference evidence="1 2" key="2">
    <citation type="journal article" date="2022" name="Mol. Ecol. Resour.">
        <title>The genomes of chicory, endive, great burdock and yacon provide insights into Asteraceae paleo-polyploidization history and plant inulin production.</title>
        <authorList>
            <person name="Fan W."/>
            <person name="Wang S."/>
            <person name="Wang H."/>
            <person name="Wang A."/>
            <person name="Jiang F."/>
            <person name="Liu H."/>
            <person name="Zhao H."/>
            <person name="Xu D."/>
            <person name="Zhang Y."/>
        </authorList>
    </citation>
    <scope>NUCLEOTIDE SEQUENCE [LARGE SCALE GENOMIC DNA]</scope>
    <source>
        <strain evidence="2">cv. Yunnan</strain>
        <tissue evidence="1">Leaves</tissue>
    </source>
</reference>
<protein>
    <submittedName>
        <fullName evidence="1">Uncharacterized protein</fullName>
    </submittedName>
</protein>
<keyword evidence="2" id="KW-1185">Reference proteome</keyword>
<dbReference type="Proteomes" id="UP001056120">
    <property type="component" value="Linkage Group LG23"/>
</dbReference>
<proteinExistence type="predicted"/>
<organism evidence="1 2">
    <name type="scientific">Smallanthus sonchifolius</name>
    <dbReference type="NCBI Taxonomy" id="185202"/>
    <lineage>
        <taxon>Eukaryota</taxon>
        <taxon>Viridiplantae</taxon>
        <taxon>Streptophyta</taxon>
        <taxon>Embryophyta</taxon>
        <taxon>Tracheophyta</taxon>
        <taxon>Spermatophyta</taxon>
        <taxon>Magnoliopsida</taxon>
        <taxon>eudicotyledons</taxon>
        <taxon>Gunneridae</taxon>
        <taxon>Pentapetalae</taxon>
        <taxon>asterids</taxon>
        <taxon>campanulids</taxon>
        <taxon>Asterales</taxon>
        <taxon>Asteraceae</taxon>
        <taxon>Asteroideae</taxon>
        <taxon>Heliantheae alliance</taxon>
        <taxon>Millerieae</taxon>
        <taxon>Smallanthus</taxon>
    </lineage>
</organism>
<accession>A0ACB9B2K4</accession>
<comment type="caution">
    <text evidence="1">The sequence shown here is derived from an EMBL/GenBank/DDBJ whole genome shotgun (WGS) entry which is preliminary data.</text>
</comment>
<evidence type="ECO:0000313" key="1">
    <source>
        <dbReference type="EMBL" id="KAI3716584.1"/>
    </source>
</evidence>
<sequence length="891" mass="100153">MEEGSTVVNDGDDTLIGLPPGFRFHPTDEEIVTHYLTPKVIDRNFTASAIGEADLNKCEPWDLHKKAKMGEKEWWFFCQRDRKYPTGMRTNRATDSGYWKATGKDKEILKNGKSVAGGKLVGMKKTLVFYKGRAPKGEKTNWVMHEFRLEGDFSYYNMSRASKDEWVVCRVVQKNTEIKRNPGTDNGMMRMNSFVDELLDSPQWMPLMMDPQAPRFDPDRPGSSFTHPGKNNVTNNYNESYGVQKFKGLVDDENYPSYFSHDQDYKNFIVSPYNYNFDTNSFQMSPLINDHQSNFPSTHGNNSTNFPDLSSWPTCYMDRASRLEEDDKKAVGQCKVESYIANNTNQSSKIMRENRGVRNGNEEIIERFVKLLVRRSLLSSESKDSVWFHASRKSISWGSILSCYRIVLLQPNYQLIGKTADALMANIPPFQPPNYSQGVPCYAYQSVGEFSQRPTDKETATLLIRHLPEAIPHDTLSRLFSHYGASCVRPCTSGRMKNCAFVDFSNEGLATQAQRQLNGLRFLGKVLSVERTTKPPQDTRSQQNNPTEGNDAMSSRDDANAATDLKQESVLKSLPTLEPIAEKLGVEYPFPPHLEYAYPPPDGNILTNILNALIAVPRFYTQVLHLMNKMNIPAPFRAALPTPPLPPSAPAPPQPPPPPPVDTNSSLAHLSSGESELESSDEENVGSRRKRTKREAIVGPAIDKDVAHEAVGLKPATLTPKEIPLIKKKNPVLQIKIIPKQTQTEKIDDDAAEEIDEMENKNLNTKPFATVEELEHGKLPPEEILSLPMFKNYNAGNPAPVLYIKNLAKDVVADDFYYVFGTFFGSIDTAKSNLSVKLMQEGRMRGQAFVTFPSIETAHRALDLVNGFVFKGKPMIIQFGRNTSVGKTSEK</sequence>
<gene>
    <name evidence="1" type="ORF">L1987_67557</name>
</gene>